<keyword evidence="3" id="KW-0418">Kinase</keyword>
<dbReference type="GO" id="GO:0004672">
    <property type="term" value="F:protein kinase activity"/>
    <property type="evidence" value="ECO:0007669"/>
    <property type="project" value="InterPro"/>
</dbReference>
<protein>
    <submittedName>
        <fullName evidence="3">Kinase domain-containing protein</fullName>
    </submittedName>
</protein>
<feature type="region of interest" description="Disordered" evidence="1">
    <location>
        <begin position="327"/>
        <end position="453"/>
    </location>
</feature>
<evidence type="ECO:0000256" key="1">
    <source>
        <dbReference type="SAM" id="MobiDB-lite"/>
    </source>
</evidence>
<organism evidence="3 4">
    <name type="scientific">Aspergillus taichungensis</name>
    <dbReference type="NCBI Taxonomy" id="482145"/>
    <lineage>
        <taxon>Eukaryota</taxon>
        <taxon>Fungi</taxon>
        <taxon>Dikarya</taxon>
        <taxon>Ascomycota</taxon>
        <taxon>Pezizomycotina</taxon>
        <taxon>Eurotiomycetes</taxon>
        <taxon>Eurotiomycetidae</taxon>
        <taxon>Eurotiales</taxon>
        <taxon>Aspergillaceae</taxon>
        <taxon>Aspergillus</taxon>
        <taxon>Aspergillus subgen. Circumdati</taxon>
    </lineage>
</organism>
<keyword evidence="3" id="KW-0808">Transferase</keyword>
<dbReference type="PANTHER" id="PTHR44305">
    <property type="entry name" value="SI:DKEY-192D15.2-RELATED"/>
    <property type="match status" value="1"/>
</dbReference>
<feature type="domain" description="Protein kinase" evidence="2">
    <location>
        <begin position="143"/>
        <end position="580"/>
    </location>
</feature>
<evidence type="ECO:0000313" key="3">
    <source>
        <dbReference type="EMBL" id="PLN85754.1"/>
    </source>
</evidence>
<feature type="region of interest" description="Disordered" evidence="1">
    <location>
        <begin position="614"/>
        <end position="641"/>
    </location>
</feature>
<feature type="compositionally biased region" description="Low complexity" evidence="1">
    <location>
        <begin position="387"/>
        <end position="406"/>
    </location>
</feature>
<feature type="compositionally biased region" description="Low complexity" evidence="1">
    <location>
        <begin position="622"/>
        <end position="636"/>
    </location>
</feature>
<dbReference type="Gene3D" id="1.10.510.10">
    <property type="entry name" value="Transferase(Phosphotransferase) domain 1"/>
    <property type="match status" value="2"/>
</dbReference>
<evidence type="ECO:0000259" key="2">
    <source>
        <dbReference type="PROSITE" id="PS50011"/>
    </source>
</evidence>
<accession>A0A2J5I703</accession>
<dbReference type="PROSITE" id="PS50011">
    <property type="entry name" value="PROTEIN_KINASE_DOM"/>
    <property type="match status" value="1"/>
</dbReference>
<dbReference type="EMBL" id="KZ559502">
    <property type="protein sequence ID" value="PLN85754.1"/>
    <property type="molecule type" value="Genomic_DNA"/>
</dbReference>
<sequence length="682" mass="74756">MSVITSIWWPEDRIKATLSPEFVFSKLPKEILPRLIGPLAWGDGLTSETYLDWILTKAGRLFLTLVDIGIPERIFALVDESLDDSDLPIAAHSVDRLPLSPHGEDSQLEAKFFLAQWRFVVRGVREGEHVKYTENEGVPVELLRTGPTLAREGVEKVVLAGAVPRVYLRTQITVGGAPHFFDEEEVLDEIRSLKRLSHEHICSIYGSYFVDNTVCILFSGAYERTLMSFLTDVPQPFKRLPKSHRRAVLLNWPHCLVNALAWLHAHGQAHGSIRPSNVFVDADFKIFLGQFEALDTLLSPVKVDDVESYQYGAPERWVRSASVHETGPLKSALPSGGRTARRSSSGSTKLNLSFTKQPQQIDADADSARPESTVSQGTAIRIGFPNSPSRHSFTPSSSSSSGSSGDSSRKSIIAPFRRPTICAPSQPTSTSPSSPRRASSTSRTNPVGLPSTHSHTAVVNTWQSHQTHPEASDIFSLGAVFLDIFTHLCKRRISTFVHHRGAKNRTAGRGGGVADCSFHLDRNLAQVTAWITLLDHDAKKKQKDPVFAALPSMLEMVRSMLSKDPAARPSASHVERHFACAIQQQQQQQQPDGAIAIHCASDLCENGRPHWAVRRNQKTGLPVSTSRPTSPSTGSPITPPLTPASVVGLALDASQFRFTPEDYAYSSGTTSEYASSTASGVW</sequence>
<evidence type="ECO:0000313" key="4">
    <source>
        <dbReference type="Proteomes" id="UP000235023"/>
    </source>
</evidence>
<dbReference type="OrthoDB" id="4062651at2759"/>
<proteinExistence type="predicted"/>
<feature type="compositionally biased region" description="Polar residues" evidence="1">
    <location>
        <begin position="349"/>
        <end position="360"/>
    </location>
</feature>
<feature type="compositionally biased region" description="Low complexity" evidence="1">
    <location>
        <begin position="335"/>
        <end position="348"/>
    </location>
</feature>
<dbReference type="PANTHER" id="PTHR44305:SF24">
    <property type="entry name" value="TYROSINE-PROTEIN KINASE C03B1.5-RELATED"/>
    <property type="match status" value="1"/>
</dbReference>
<dbReference type="InterPro" id="IPR000719">
    <property type="entry name" value="Prot_kinase_dom"/>
</dbReference>
<name>A0A2J5I703_9EURO</name>
<dbReference type="AlphaFoldDB" id="A0A2J5I703"/>
<dbReference type="InterPro" id="IPR011009">
    <property type="entry name" value="Kinase-like_dom_sf"/>
</dbReference>
<dbReference type="InterPro" id="IPR053083">
    <property type="entry name" value="TF_kinase-domain_protein"/>
</dbReference>
<dbReference type="GO" id="GO:0005524">
    <property type="term" value="F:ATP binding"/>
    <property type="evidence" value="ECO:0007669"/>
    <property type="project" value="InterPro"/>
</dbReference>
<dbReference type="SUPFAM" id="SSF56112">
    <property type="entry name" value="Protein kinase-like (PK-like)"/>
    <property type="match status" value="2"/>
</dbReference>
<dbReference type="Proteomes" id="UP000235023">
    <property type="component" value="Unassembled WGS sequence"/>
</dbReference>
<dbReference type="SMART" id="SM00220">
    <property type="entry name" value="S_TKc"/>
    <property type="match status" value="1"/>
</dbReference>
<reference evidence="4" key="1">
    <citation type="submission" date="2017-12" db="EMBL/GenBank/DDBJ databases">
        <authorList>
            <consortium name="DOE Joint Genome Institute"/>
            <person name="Mondo S.J."/>
            <person name="Kjaerbolling I."/>
            <person name="Vesth T.C."/>
            <person name="Frisvad J.C."/>
            <person name="Nybo J.L."/>
            <person name="Theobald S."/>
            <person name="Kuo A."/>
            <person name="Bowyer P."/>
            <person name="Matsuda Y."/>
            <person name="Lyhne E.K."/>
            <person name="Kogle M.E."/>
            <person name="Clum A."/>
            <person name="Lipzen A."/>
            <person name="Salamov A."/>
            <person name="Ngan C.Y."/>
            <person name="Daum C."/>
            <person name="Chiniquy J."/>
            <person name="Barry K."/>
            <person name="LaButti K."/>
            <person name="Haridas S."/>
            <person name="Simmons B.A."/>
            <person name="Magnuson J.K."/>
            <person name="Mortensen U.H."/>
            <person name="Larsen T.O."/>
            <person name="Grigoriev I.V."/>
            <person name="Baker S.E."/>
            <person name="Andersen M.R."/>
            <person name="Nordberg H.P."/>
            <person name="Cantor M.N."/>
            <person name="Hua S.X."/>
        </authorList>
    </citation>
    <scope>NUCLEOTIDE SEQUENCE [LARGE SCALE GENOMIC DNA]</scope>
    <source>
        <strain evidence="4">IBT 19404</strain>
    </source>
</reference>
<keyword evidence="4" id="KW-1185">Reference proteome</keyword>
<feature type="compositionally biased region" description="Low complexity" evidence="1">
    <location>
        <begin position="424"/>
        <end position="444"/>
    </location>
</feature>
<gene>
    <name evidence="3" type="ORF">BDW42DRAFT_131662</name>
</gene>
<dbReference type="Pfam" id="PF00069">
    <property type="entry name" value="Pkinase"/>
    <property type="match status" value="1"/>
</dbReference>